<keyword evidence="6" id="KW-0443">Lipid metabolism</keyword>
<dbReference type="EMBL" id="KK583213">
    <property type="protein sequence ID" value="KDO28053.1"/>
    <property type="molecule type" value="Genomic_DNA"/>
</dbReference>
<organism evidence="8 9">
    <name type="scientific">Saprolegnia parasitica (strain CBS 223.65)</name>
    <dbReference type="NCBI Taxonomy" id="695850"/>
    <lineage>
        <taxon>Eukaryota</taxon>
        <taxon>Sar</taxon>
        <taxon>Stramenopiles</taxon>
        <taxon>Oomycota</taxon>
        <taxon>Saprolegniomycetes</taxon>
        <taxon>Saprolegniales</taxon>
        <taxon>Saprolegniaceae</taxon>
        <taxon>Saprolegnia</taxon>
    </lineage>
</organism>
<reference evidence="8 9" key="1">
    <citation type="journal article" date="2013" name="PLoS Genet.">
        <title>Distinctive expansion of potential virulence genes in the genome of the oomycete fish pathogen Saprolegnia parasitica.</title>
        <authorList>
            <person name="Jiang R.H."/>
            <person name="de Bruijn I."/>
            <person name="Haas B.J."/>
            <person name="Belmonte R."/>
            <person name="Lobach L."/>
            <person name="Christie J."/>
            <person name="van den Ackerveken G."/>
            <person name="Bottin A."/>
            <person name="Bulone V."/>
            <person name="Diaz-Moreno S.M."/>
            <person name="Dumas B."/>
            <person name="Fan L."/>
            <person name="Gaulin E."/>
            <person name="Govers F."/>
            <person name="Grenville-Briggs L.J."/>
            <person name="Horner N.R."/>
            <person name="Levin J.Z."/>
            <person name="Mammella M."/>
            <person name="Meijer H.J."/>
            <person name="Morris P."/>
            <person name="Nusbaum C."/>
            <person name="Oome S."/>
            <person name="Phillips A.J."/>
            <person name="van Rooyen D."/>
            <person name="Rzeszutek E."/>
            <person name="Saraiva M."/>
            <person name="Secombes C.J."/>
            <person name="Seidl M.F."/>
            <person name="Snel B."/>
            <person name="Stassen J.H."/>
            <person name="Sykes S."/>
            <person name="Tripathy S."/>
            <person name="van den Berg H."/>
            <person name="Vega-Arreguin J.C."/>
            <person name="Wawra S."/>
            <person name="Young S.K."/>
            <person name="Zeng Q."/>
            <person name="Dieguez-Uribeondo J."/>
            <person name="Russ C."/>
            <person name="Tyler B.M."/>
            <person name="van West P."/>
        </authorList>
    </citation>
    <scope>NUCLEOTIDE SEQUENCE [LARGE SCALE GENOMIC DNA]</scope>
    <source>
        <strain evidence="8 9">CBS 223.65</strain>
    </source>
</reference>
<evidence type="ECO:0000256" key="5">
    <source>
        <dbReference type="ARBA" id="ARBA00023002"/>
    </source>
</evidence>
<dbReference type="InterPro" id="IPR002347">
    <property type="entry name" value="SDR_fam"/>
</dbReference>
<keyword evidence="5" id="KW-0560">Oxidoreductase</keyword>
<protein>
    <recommendedName>
        <fullName evidence="10">Enoyl-[acyl-carrier-protein] reductase [NADH]</fullName>
    </recommendedName>
</protein>
<dbReference type="GO" id="GO:0006633">
    <property type="term" value="P:fatty acid biosynthetic process"/>
    <property type="evidence" value="ECO:0007669"/>
    <property type="project" value="UniProtKB-KW"/>
</dbReference>
<dbReference type="InterPro" id="IPR036291">
    <property type="entry name" value="NAD(P)-bd_dom_sf"/>
</dbReference>
<dbReference type="Gene3D" id="3.40.50.720">
    <property type="entry name" value="NAD(P)-binding Rossmann-like Domain"/>
    <property type="match status" value="1"/>
</dbReference>
<evidence type="ECO:0000256" key="3">
    <source>
        <dbReference type="ARBA" id="ARBA00022516"/>
    </source>
</evidence>
<evidence type="ECO:0000313" key="9">
    <source>
        <dbReference type="Proteomes" id="UP000030745"/>
    </source>
</evidence>
<dbReference type="OMA" id="GILDMIH"/>
<evidence type="ECO:0008006" key="10">
    <source>
        <dbReference type="Google" id="ProtNLM"/>
    </source>
</evidence>
<dbReference type="InterPro" id="IPR014358">
    <property type="entry name" value="Enoyl-ACP_Rdtase_NADH"/>
</dbReference>
<dbReference type="SUPFAM" id="SSF51735">
    <property type="entry name" value="NAD(P)-binding Rossmann-fold domains"/>
    <property type="match status" value="1"/>
</dbReference>
<keyword evidence="7" id="KW-0275">Fatty acid biosynthesis</keyword>
<evidence type="ECO:0000256" key="7">
    <source>
        <dbReference type="ARBA" id="ARBA00023160"/>
    </source>
</evidence>
<keyword evidence="4" id="KW-0276">Fatty acid metabolism</keyword>
<dbReference type="Proteomes" id="UP000030745">
    <property type="component" value="Unassembled WGS sequence"/>
</dbReference>
<keyword evidence="9" id="KW-1185">Reference proteome</keyword>
<keyword evidence="3" id="KW-0444">Lipid biosynthesis</keyword>
<dbReference type="PANTHER" id="PTHR43159:SF2">
    <property type="entry name" value="ENOYL-[ACYL-CARRIER-PROTEIN] REDUCTASE [NADH], CHLOROPLASTIC"/>
    <property type="match status" value="1"/>
</dbReference>
<dbReference type="Pfam" id="PF13561">
    <property type="entry name" value="adh_short_C2"/>
    <property type="match status" value="1"/>
</dbReference>
<dbReference type="OrthoDB" id="417891at2759"/>
<evidence type="ECO:0000256" key="1">
    <source>
        <dbReference type="ARBA" id="ARBA00005189"/>
    </source>
</evidence>
<name>A0A067CC20_SAPPC</name>
<comment type="pathway">
    <text evidence="1">Lipid metabolism.</text>
</comment>
<dbReference type="RefSeq" id="XP_012201204.1">
    <property type="nucleotide sequence ID" value="XM_012345814.1"/>
</dbReference>
<evidence type="ECO:0000256" key="4">
    <source>
        <dbReference type="ARBA" id="ARBA00022832"/>
    </source>
</evidence>
<comment type="similarity">
    <text evidence="2">Belongs to the short-chain dehydrogenases/reductases (SDR) family. FabI subfamily.</text>
</comment>
<dbReference type="SMR" id="A0A067CC20"/>
<accession>A0A067CC20</accession>
<evidence type="ECO:0000256" key="2">
    <source>
        <dbReference type="ARBA" id="ARBA00009233"/>
    </source>
</evidence>
<dbReference type="GeneID" id="24141412"/>
<dbReference type="KEGG" id="spar:SPRG_20215"/>
<dbReference type="PRINTS" id="PR00081">
    <property type="entry name" value="GDHRDH"/>
</dbReference>
<evidence type="ECO:0000313" key="8">
    <source>
        <dbReference type="EMBL" id="KDO28053.1"/>
    </source>
</evidence>
<evidence type="ECO:0000256" key="6">
    <source>
        <dbReference type="ARBA" id="ARBA00023098"/>
    </source>
</evidence>
<dbReference type="VEuPathDB" id="FungiDB:SPRG_20215"/>
<dbReference type="PIRSF" id="PIRSF000094">
    <property type="entry name" value="Enoyl-ACP_rdct"/>
    <property type="match status" value="1"/>
</dbReference>
<dbReference type="AlphaFoldDB" id="A0A067CC20"/>
<proteinExistence type="inferred from homology"/>
<dbReference type="GO" id="GO:0004318">
    <property type="term" value="F:enoyl-[acyl-carrier-protein] reductase (NADH) activity"/>
    <property type="evidence" value="ECO:0007669"/>
    <property type="project" value="InterPro"/>
</dbReference>
<dbReference type="PANTHER" id="PTHR43159">
    <property type="entry name" value="ENOYL-[ACYL-CARRIER-PROTEIN] REDUCTASE"/>
    <property type="match status" value="1"/>
</dbReference>
<gene>
    <name evidence="8" type="ORF">SPRG_20215</name>
</gene>
<sequence length="259" mass="26543">MSGGLGLTGKRAVVVGLANKHSLAFAIASTLQSHGCEVGIVSAPVSFERAAKAISLLPEQPSFHVACDVAQPDDMARLGDLAPMDCVVHSVAYASPDALTKPFATTTPDAFMQSMLISSHSLVGLVQNLSLNPGASIVALSYLGAVKAIPNYNIMGPAKAALEATCRALALELGPRNIRVNAVSAGPVNTLSARGIPGISKMRQYVVDAAPLQRNITPEEVANATAFLCSPLASGMTGQTIYVDGGMSSIAMVAPNSGT</sequence>
<dbReference type="STRING" id="695850.A0A067CC20"/>